<evidence type="ECO:0000256" key="2">
    <source>
        <dbReference type="SAM" id="Phobius"/>
    </source>
</evidence>
<feature type="region of interest" description="Disordered" evidence="1">
    <location>
        <begin position="152"/>
        <end position="182"/>
    </location>
</feature>
<feature type="region of interest" description="Disordered" evidence="1">
    <location>
        <begin position="227"/>
        <end position="274"/>
    </location>
</feature>
<feature type="transmembrane region" description="Helical" evidence="2">
    <location>
        <begin position="191"/>
        <end position="217"/>
    </location>
</feature>
<protein>
    <submittedName>
        <fullName evidence="4">Uncharacterized protein</fullName>
    </submittedName>
</protein>
<feature type="signal peptide" evidence="3">
    <location>
        <begin position="1"/>
        <end position="18"/>
    </location>
</feature>
<sequence length="660" mass="71349">MKYWAFALTVLAAVPANAYPNTDPSEALRRLERRQDSCPSTNPVSCSAVDSKLPSNFCCGPSDGEETACLSLDESSSAICCPKGQTCNAIGTIECDVGLMDASKNSGPFFTTRLNDKLPTCGDLCCPFGYACANQNGQNVCILDQSRAGPATTTKVTSTTSATMTSTSTSTSSASSIDSINPPPKKDASNFSAGVFCAGFFPGIVVGVLATLAWVVFTKRHNKAPNTRGLHMEGNGARPYISNPIKDSRHSNQRSDFLSRTRSRAKSMFSTHRRSRTVDSTDFWNAKMPTPPANTNVPINYVNDMPNVPVTPARRVARYSSNENFSRAMSEYEKEEFSPMSPPSAVSDPNRPETIRIYSPDLAQEQQDNAPPVPAMPLAAIPPLRGMNTQRRISPPYGAAEPQRPRRDSGTAMDGFGSPFRTPEKRPEIQRNNTPSLHATYHDAATLDSPDDQREQIPQMLTPLRYDPNPTRLAPSKAALAAASRLSKAQQGLPSQQRNPKQSQAQPTVPARPQNKPSRPPRPETQISDFDFDAGLNHDHDRLEPPSPTDHPTSPPREAYKSQALANPYAPAPPPPRADPGSTFDNMLPGSQSQSQSQPQFEAGGNGKKDKHATNATTFTTMLNTIGWPDPGDQLSKVPAVPRVDMAKVGGKAKGKKGMI</sequence>
<keyword evidence="2" id="KW-0812">Transmembrane</keyword>
<feature type="compositionally biased region" description="Low complexity" evidence="1">
    <location>
        <begin position="477"/>
        <end position="489"/>
    </location>
</feature>
<name>A0ABR0JYE3_9EURO</name>
<evidence type="ECO:0000313" key="4">
    <source>
        <dbReference type="EMBL" id="KAK5079648.1"/>
    </source>
</evidence>
<reference evidence="4 5" key="1">
    <citation type="submission" date="2023-08" db="EMBL/GenBank/DDBJ databases">
        <title>Black Yeasts Isolated from many extreme environments.</title>
        <authorList>
            <person name="Coleine C."/>
            <person name="Stajich J.E."/>
            <person name="Selbmann L."/>
        </authorList>
    </citation>
    <scope>NUCLEOTIDE SEQUENCE [LARGE SCALE GENOMIC DNA]</scope>
    <source>
        <strain evidence="4 5">CCFEE 5885</strain>
    </source>
</reference>
<feature type="compositionally biased region" description="Low complexity" evidence="1">
    <location>
        <begin position="152"/>
        <end position="176"/>
    </location>
</feature>
<keyword evidence="3" id="KW-0732">Signal</keyword>
<dbReference type="Proteomes" id="UP001345013">
    <property type="component" value="Unassembled WGS sequence"/>
</dbReference>
<feature type="region of interest" description="Disordered" evidence="1">
    <location>
        <begin position="477"/>
        <end position="614"/>
    </location>
</feature>
<feature type="compositionally biased region" description="Pro residues" evidence="1">
    <location>
        <begin position="545"/>
        <end position="555"/>
    </location>
</feature>
<comment type="caution">
    <text evidence="4">The sequence shown here is derived from an EMBL/GenBank/DDBJ whole genome shotgun (WGS) entry which is preliminary data.</text>
</comment>
<keyword evidence="2" id="KW-0472">Membrane</keyword>
<dbReference type="EMBL" id="JAVRRG010000180">
    <property type="protein sequence ID" value="KAK5079648.1"/>
    <property type="molecule type" value="Genomic_DNA"/>
</dbReference>
<feature type="region of interest" description="Disordered" evidence="1">
    <location>
        <begin position="334"/>
        <end position="353"/>
    </location>
</feature>
<evidence type="ECO:0000256" key="1">
    <source>
        <dbReference type="SAM" id="MobiDB-lite"/>
    </source>
</evidence>
<evidence type="ECO:0000256" key="3">
    <source>
        <dbReference type="SAM" id="SignalP"/>
    </source>
</evidence>
<keyword evidence="2" id="KW-1133">Transmembrane helix</keyword>
<evidence type="ECO:0000313" key="5">
    <source>
        <dbReference type="Proteomes" id="UP001345013"/>
    </source>
</evidence>
<proteinExistence type="predicted"/>
<keyword evidence="5" id="KW-1185">Reference proteome</keyword>
<gene>
    <name evidence="4" type="ORF">LTR24_009076</name>
</gene>
<accession>A0ABR0JYE3</accession>
<feature type="chain" id="PRO_5045200351" evidence="3">
    <location>
        <begin position="19"/>
        <end position="660"/>
    </location>
</feature>
<feature type="compositionally biased region" description="Polar residues" evidence="1">
    <location>
        <begin position="490"/>
        <end position="507"/>
    </location>
</feature>
<feature type="region of interest" description="Disordered" evidence="1">
    <location>
        <begin position="387"/>
        <end position="438"/>
    </location>
</feature>
<organism evidence="4 5">
    <name type="scientific">Lithohypha guttulata</name>
    <dbReference type="NCBI Taxonomy" id="1690604"/>
    <lineage>
        <taxon>Eukaryota</taxon>
        <taxon>Fungi</taxon>
        <taxon>Dikarya</taxon>
        <taxon>Ascomycota</taxon>
        <taxon>Pezizomycotina</taxon>
        <taxon>Eurotiomycetes</taxon>
        <taxon>Chaetothyriomycetidae</taxon>
        <taxon>Chaetothyriales</taxon>
        <taxon>Trichomeriaceae</taxon>
        <taxon>Lithohypha</taxon>
    </lineage>
</organism>
<feature type="compositionally biased region" description="Basic residues" evidence="1">
    <location>
        <begin position="261"/>
        <end position="274"/>
    </location>
</feature>